<keyword evidence="4" id="KW-0238">DNA-binding</keyword>
<dbReference type="SMART" id="SM01043">
    <property type="entry name" value="BTAD"/>
    <property type="match status" value="1"/>
</dbReference>
<evidence type="ECO:0000259" key="3">
    <source>
        <dbReference type="SMART" id="SM01043"/>
    </source>
</evidence>
<dbReference type="Gene3D" id="3.40.50.300">
    <property type="entry name" value="P-loop containing nucleotide triphosphate hydrolases"/>
    <property type="match status" value="1"/>
</dbReference>
<dbReference type="InterPro" id="IPR005158">
    <property type="entry name" value="BTAD"/>
</dbReference>
<evidence type="ECO:0000313" key="4">
    <source>
        <dbReference type="EMBL" id="SHK50259.1"/>
    </source>
</evidence>
<dbReference type="AlphaFoldDB" id="A0A1M6T023"/>
<evidence type="ECO:0000256" key="1">
    <source>
        <dbReference type="ARBA" id="ARBA00023015"/>
    </source>
</evidence>
<keyword evidence="5" id="KW-1185">Reference proteome</keyword>
<dbReference type="Gene3D" id="1.25.40.10">
    <property type="entry name" value="Tetratricopeptide repeat domain"/>
    <property type="match status" value="3"/>
</dbReference>
<dbReference type="InterPro" id="IPR051677">
    <property type="entry name" value="AfsR-DnrI-RedD_regulator"/>
</dbReference>
<dbReference type="SUPFAM" id="SSF52540">
    <property type="entry name" value="P-loop containing nucleoside triphosphate hydrolases"/>
    <property type="match status" value="1"/>
</dbReference>
<dbReference type="Proteomes" id="UP000184363">
    <property type="component" value="Unassembled WGS sequence"/>
</dbReference>
<dbReference type="InterPro" id="IPR041664">
    <property type="entry name" value="AAA_16"/>
</dbReference>
<dbReference type="PANTHER" id="PTHR35807:SF1">
    <property type="entry name" value="TRANSCRIPTIONAL REGULATOR REDD"/>
    <property type="match status" value="1"/>
</dbReference>
<keyword evidence="1" id="KW-0805">Transcription regulation</keyword>
<dbReference type="InterPro" id="IPR016032">
    <property type="entry name" value="Sig_transdc_resp-reg_C-effctor"/>
</dbReference>
<sequence>MPGGVRVQLFGRFQVRRDGAEIPPAVFGGRKVRTLLRVLAVRRPDLVPHAVLAVALWPERLPADPTGNLGVLVNRARRALGDPASVVTGTGGYALGTCTVDVAEFTAALDAARAATEPATALRACTAALTLWGEPLAEDTYAEWARPVRERLLRDHVEVCERAAAAALALGDPRRSLALAAEAAAAEPLRESAVIAVARALAATGDPAAALARLAGLRAALAEELGVDPSPEVERLQLALLRNEVPTSSRVAAPALLPDRPPVFGELAFVGRTEELAAVRATVAGSGIAALVGRAGSGKSRLIAELVRQSQLPVIAARAFLPERAEPWSLTQSVLREALALDAAIADSLPHRIRAALAELLPELGDAGEPVGGESRRALLLTGALRLLEAATGSGALLVVDDLQWADPSSVTLLASALARLPRLAAVVAMRPEELPPGTLGVLHDLRESTTHVALGPLPGAAIRTLVGHPGLAEAVERNTDGTPFAVAELLRELTARSVIAPGPTGWTPRTAGAAGIAAEVGRAGQLRAVQRRAVRFDARATEVLRLLALLAREAPARTIADAAGIDGRAVLDALSRLAAAGLVRLGERGWATAHDLVAETVTAGLDPADRGRLHSLLARALDADPDGPADAAEVARHHRDSGDATAAAAAFARAAHRALARRATREAAASASAGLALAPHPPIRADLLAARAEAAAAHGELATAGADLRTALADTPSGPQRSRRRSRLAMLTFGARDPHLAAELAELALVEADSDAAARAFALETAAIIDMNLGHPDRARTRAEEALRLYRDHGDGGGVARILDGRAMATFLDGRIADGVAVFGRVAQLFTDSGDLLRVVTPLSTRGHGLVFMARPTEGLEVTTAALQLARDLDAPEGQAYALWHRSEALSALARADEAAADAAEALAIARAVDHQGWTATAHRAAGIAAQASGDLDTAAAEFAASADVAGDSLTLFAAWAAARSAVTAIAAGNLTGVAALVDRALTIGPPLGGFEARLAAAELAAARADPTTSGIATTALAAARAAGEAATVPRLTVLVAQRVR</sequence>
<dbReference type="InterPro" id="IPR036388">
    <property type="entry name" value="WH-like_DNA-bd_sf"/>
</dbReference>
<evidence type="ECO:0000313" key="5">
    <source>
        <dbReference type="Proteomes" id="UP000184363"/>
    </source>
</evidence>
<dbReference type="Gene3D" id="1.10.10.10">
    <property type="entry name" value="Winged helix-like DNA-binding domain superfamily/Winged helix DNA-binding domain"/>
    <property type="match status" value="1"/>
</dbReference>
<accession>A0A1M6T023</accession>
<proteinExistence type="predicted"/>
<dbReference type="STRING" id="1848.SAMN05443637_10765"/>
<feature type="domain" description="Bacterial transcriptional activator" evidence="3">
    <location>
        <begin position="100"/>
        <end position="241"/>
    </location>
</feature>
<keyword evidence="2" id="KW-0804">Transcription</keyword>
<dbReference type="SUPFAM" id="SSF46894">
    <property type="entry name" value="C-terminal effector domain of the bipartite response regulators"/>
    <property type="match status" value="1"/>
</dbReference>
<dbReference type="Pfam" id="PF03704">
    <property type="entry name" value="BTAD"/>
    <property type="match status" value="1"/>
</dbReference>
<dbReference type="EMBL" id="FRAP01000007">
    <property type="protein sequence ID" value="SHK50259.1"/>
    <property type="molecule type" value="Genomic_DNA"/>
</dbReference>
<dbReference type="InterPro" id="IPR027417">
    <property type="entry name" value="P-loop_NTPase"/>
</dbReference>
<evidence type="ECO:0000256" key="2">
    <source>
        <dbReference type="ARBA" id="ARBA00023163"/>
    </source>
</evidence>
<dbReference type="InterPro" id="IPR011990">
    <property type="entry name" value="TPR-like_helical_dom_sf"/>
</dbReference>
<dbReference type="GO" id="GO:0006355">
    <property type="term" value="P:regulation of DNA-templated transcription"/>
    <property type="evidence" value="ECO:0007669"/>
    <property type="project" value="InterPro"/>
</dbReference>
<gene>
    <name evidence="4" type="ORF">SAMN05443637_10765</name>
</gene>
<dbReference type="RefSeq" id="WP_073456935.1">
    <property type="nucleotide sequence ID" value="NZ_CALGVN010000045.1"/>
</dbReference>
<dbReference type="GO" id="GO:0003677">
    <property type="term" value="F:DNA binding"/>
    <property type="evidence" value="ECO:0007669"/>
    <property type="project" value="UniProtKB-KW"/>
</dbReference>
<reference evidence="4 5" key="1">
    <citation type="submission" date="2016-11" db="EMBL/GenBank/DDBJ databases">
        <authorList>
            <person name="Jaros S."/>
            <person name="Januszkiewicz K."/>
            <person name="Wedrychowicz H."/>
        </authorList>
    </citation>
    <scope>NUCLEOTIDE SEQUENCE [LARGE SCALE GENOMIC DNA]</scope>
    <source>
        <strain evidence="4 5">DSM 43832</strain>
    </source>
</reference>
<dbReference type="PANTHER" id="PTHR35807">
    <property type="entry name" value="TRANSCRIPTIONAL REGULATOR REDD-RELATED"/>
    <property type="match status" value="1"/>
</dbReference>
<dbReference type="SUPFAM" id="SSF48452">
    <property type="entry name" value="TPR-like"/>
    <property type="match status" value="2"/>
</dbReference>
<dbReference type="Pfam" id="PF13191">
    <property type="entry name" value="AAA_16"/>
    <property type="match status" value="1"/>
</dbReference>
<organism evidence="4 5">
    <name type="scientific">Pseudonocardia thermophila</name>
    <dbReference type="NCBI Taxonomy" id="1848"/>
    <lineage>
        <taxon>Bacteria</taxon>
        <taxon>Bacillati</taxon>
        <taxon>Actinomycetota</taxon>
        <taxon>Actinomycetes</taxon>
        <taxon>Pseudonocardiales</taxon>
        <taxon>Pseudonocardiaceae</taxon>
        <taxon>Pseudonocardia</taxon>
    </lineage>
</organism>
<dbReference type="OrthoDB" id="134985at2"/>
<protein>
    <submittedName>
        <fullName evidence="4">DNA-binding transcriptional activator of the SARP family</fullName>
    </submittedName>
</protein>
<name>A0A1M6T023_PSETH</name>